<dbReference type="GO" id="GO:0016491">
    <property type="term" value="F:oxidoreductase activity"/>
    <property type="evidence" value="ECO:0007669"/>
    <property type="project" value="TreeGrafter"/>
</dbReference>
<dbReference type="InterPro" id="IPR036280">
    <property type="entry name" value="Multihaem_cyt_sf"/>
</dbReference>
<proteinExistence type="predicted"/>
<keyword evidence="2" id="KW-0812">Transmembrane</keyword>
<protein>
    <submittedName>
        <fullName evidence="3">Cytochrome c family protein</fullName>
    </submittedName>
</protein>
<comment type="caution">
    <text evidence="3">The sequence shown here is derived from an EMBL/GenBank/DDBJ whole genome shotgun (WGS) entry which is preliminary data.</text>
</comment>
<dbReference type="PANTHER" id="PTHR35038:SF5">
    <property type="entry name" value="CYTOCHROME C-TYPE PROTEIN NRFB"/>
    <property type="match status" value="1"/>
</dbReference>
<dbReference type="Pfam" id="PF11783">
    <property type="entry name" value="Cytochrome_cB"/>
    <property type="match status" value="1"/>
</dbReference>
<dbReference type="NCBIfam" id="TIGR04315">
    <property type="entry name" value="octaheme_Shew"/>
    <property type="match status" value="1"/>
</dbReference>
<organism evidence="3 4">
    <name type="scientific">Desulfotignum phosphitoxidans DSM 13687</name>
    <dbReference type="NCBI Taxonomy" id="1286635"/>
    <lineage>
        <taxon>Bacteria</taxon>
        <taxon>Pseudomonadati</taxon>
        <taxon>Thermodesulfobacteriota</taxon>
        <taxon>Desulfobacteria</taxon>
        <taxon>Desulfobacterales</taxon>
        <taxon>Desulfobacteraceae</taxon>
        <taxon>Desulfotignum</taxon>
    </lineage>
</organism>
<dbReference type="PIRSF" id="PIRSF039014">
    <property type="entry name" value="OTR_cyc"/>
    <property type="match status" value="1"/>
</dbReference>
<keyword evidence="1" id="KW-0732">Signal</keyword>
<dbReference type="SUPFAM" id="SSF48695">
    <property type="entry name" value="Multiheme cytochromes"/>
    <property type="match status" value="1"/>
</dbReference>
<dbReference type="InterPro" id="IPR024673">
    <property type="entry name" value="Octahem_Cyt_c"/>
</dbReference>
<keyword evidence="2" id="KW-0472">Membrane</keyword>
<dbReference type="Proteomes" id="UP000014216">
    <property type="component" value="Unassembled WGS sequence"/>
</dbReference>
<evidence type="ECO:0000256" key="2">
    <source>
        <dbReference type="SAM" id="Phobius"/>
    </source>
</evidence>
<dbReference type="InterPro" id="IPR051829">
    <property type="entry name" value="Multiheme_Cytochr_ET"/>
</dbReference>
<evidence type="ECO:0000313" key="3">
    <source>
        <dbReference type="EMBL" id="EMS80398.1"/>
    </source>
</evidence>
<dbReference type="PANTHER" id="PTHR35038">
    <property type="entry name" value="DISSIMILATORY SULFITE REDUCTASE SIRA"/>
    <property type="match status" value="1"/>
</dbReference>
<feature type="transmembrane region" description="Helical" evidence="2">
    <location>
        <begin position="517"/>
        <end position="540"/>
    </location>
</feature>
<evidence type="ECO:0000313" key="4">
    <source>
        <dbReference type="Proteomes" id="UP000014216"/>
    </source>
</evidence>
<gene>
    <name evidence="3" type="ORF">Dpo_2c00860</name>
</gene>
<accession>S0FZ46</accession>
<keyword evidence="4" id="KW-1185">Reference proteome</keyword>
<dbReference type="PATRIC" id="fig|1286635.3.peg.1055"/>
<keyword evidence="2" id="KW-1133">Transmembrane helix</keyword>
<dbReference type="AlphaFoldDB" id="S0FZ46"/>
<reference evidence="3 4" key="1">
    <citation type="journal article" date="2013" name="Genome Announc.">
        <title>Draft Genome Sequence of Desulfotignum phosphitoxidans DSM 13687 Strain FiPS-3.</title>
        <authorList>
            <person name="Poehlein A."/>
            <person name="Daniel R."/>
            <person name="Simeonova D.D."/>
        </authorList>
    </citation>
    <scope>NUCLEOTIDE SEQUENCE [LARGE SCALE GENOMIC DNA]</scope>
    <source>
        <strain evidence="3 4">DSM 13687</strain>
    </source>
</reference>
<sequence length="551" mass="60832">MEKYLNLKLTSQSAAAGLFWTAVLFVAALMLVRPCAASVANAAQQEALGIKLAKQAVREDKHWTTVDHSKIERLNQDFTSGDQITQACLSCHTDASMQFKKTIHWTWKVPSEKQGIMNGKAGHAVNNFCISGNAMEDKGCVSCHAGWNDIQGEVNCLACHSKEKFPFKETFADLAAFEGDDDPDLVEIVDDLHRGIQQAVQNITLPRRNNCGECHFKGGGGDGVKHGDLDTSLARPNRMLDVHMAEDGADFACTRCHTTVKHHIAGRLYTRPAAAERKSLIEDDMASKITCESCHSATPHKASTKMNDHTDKVACQSCHIPEFARVNPTKMSWDWSTAGKMKDGKPYEEKGDLGKAVYKSIKGTFAWAKNVVPQYYWYNGSFDNIGIKDKIDPQQIVEVSHPLGSPNDPDARIHPFKIHSGKQPYDKINQQLVAPLLSGPKGFWTTFDMNDAIMRGNQTLDVPYSGEFDYVKTTYAFPITHMVAPAEKSLDCIQCHTRDNSRLAGITGIYMPGRDKFAIVDTIGLIAVLGALAGVTLHGLGRFFTRNGREE</sequence>
<name>S0FZ46_9BACT</name>
<evidence type="ECO:0000256" key="1">
    <source>
        <dbReference type="ARBA" id="ARBA00022729"/>
    </source>
</evidence>
<dbReference type="EMBL" id="APJX01000002">
    <property type="protein sequence ID" value="EMS80398.1"/>
    <property type="molecule type" value="Genomic_DNA"/>
</dbReference>